<evidence type="ECO:0000256" key="7">
    <source>
        <dbReference type="ARBA" id="ARBA00023274"/>
    </source>
</evidence>
<dbReference type="SMART" id="SM00360">
    <property type="entry name" value="RRM"/>
    <property type="match status" value="2"/>
</dbReference>
<dbReference type="Gene3D" id="3.30.70.330">
    <property type="match status" value="2"/>
</dbReference>
<evidence type="ECO:0000256" key="8">
    <source>
        <dbReference type="PROSITE-ProRule" id="PRU00176"/>
    </source>
</evidence>
<dbReference type="PROSITE" id="PS50102">
    <property type="entry name" value="RRM"/>
    <property type="match status" value="2"/>
</dbReference>
<feature type="domain" description="RRM" evidence="10">
    <location>
        <begin position="199"/>
        <end position="277"/>
    </location>
</feature>
<dbReference type="PANTHER" id="PTHR48025">
    <property type="entry name" value="OS02G0815200 PROTEIN"/>
    <property type="match status" value="1"/>
</dbReference>
<name>A0ABC8TTK1_9AQUA</name>
<accession>A0ABC8TTK1</accession>
<reference evidence="11 12" key="1">
    <citation type="submission" date="2024-02" db="EMBL/GenBank/DDBJ databases">
        <authorList>
            <person name="Vignale AGUSTIN F."/>
            <person name="Sosa J E."/>
            <person name="Modenutti C."/>
        </authorList>
    </citation>
    <scope>NUCLEOTIDE SEQUENCE [LARGE SCALE GENOMIC DNA]</scope>
</reference>
<evidence type="ECO:0000256" key="3">
    <source>
        <dbReference type="ARBA" id="ARBA00022640"/>
    </source>
</evidence>
<organism evidence="11 12">
    <name type="scientific">Ilex paraguariensis</name>
    <name type="common">yerba mate</name>
    <dbReference type="NCBI Taxonomy" id="185542"/>
    <lineage>
        <taxon>Eukaryota</taxon>
        <taxon>Viridiplantae</taxon>
        <taxon>Streptophyta</taxon>
        <taxon>Embryophyta</taxon>
        <taxon>Tracheophyta</taxon>
        <taxon>Spermatophyta</taxon>
        <taxon>Magnoliopsida</taxon>
        <taxon>eudicotyledons</taxon>
        <taxon>Gunneridae</taxon>
        <taxon>Pentapetalae</taxon>
        <taxon>asterids</taxon>
        <taxon>campanulids</taxon>
        <taxon>Aquifoliales</taxon>
        <taxon>Aquifoliaceae</taxon>
        <taxon>Ilex</taxon>
    </lineage>
</organism>
<dbReference type="CDD" id="cd21608">
    <property type="entry name" value="RRM2_NsCP33_like"/>
    <property type="match status" value="1"/>
</dbReference>
<dbReference type="InterPro" id="IPR012677">
    <property type="entry name" value="Nucleotide-bd_a/b_plait_sf"/>
</dbReference>
<keyword evidence="4" id="KW-0507">mRNA processing</keyword>
<evidence type="ECO:0000256" key="4">
    <source>
        <dbReference type="ARBA" id="ARBA00022664"/>
    </source>
</evidence>
<protein>
    <recommendedName>
        <fullName evidence="10">RRM domain-containing protein</fullName>
    </recommendedName>
</protein>
<keyword evidence="6 8" id="KW-0694">RNA-binding</keyword>
<evidence type="ECO:0000313" key="12">
    <source>
        <dbReference type="Proteomes" id="UP001642360"/>
    </source>
</evidence>
<dbReference type="SUPFAM" id="SSF54928">
    <property type="entry name" value="RNA-binding domain, RBD"/>
    <property type="match status" value="2"/>
</dbReference>
<dbReference type="InterPro" id="IPR048289">
    <property type="entry name" value="RRM2_NsCP33-like"/>
</dbReference>
<dbReference type="GO" id="GO:1990904">
    <property type="term" value="C:ribonucleoprotein complex"/>
    <property type="evidence" value="ECO:0007669"/>
    <property type="project" value="UniProtKB-KW"/>
</dbReference>
<proteinExistence type="predicted"/>
<keyword evidence="7" id="KW-0687">Ribonucleoprotein</keyword>
<evidence type="ECO:0000256" key="5">
    <source>
        <dbReference type="ARBA" id="ARBA00022737"/>
    </source>
</evidence>
<feature type="domain" description="RRM" evidence="10">
    <location>
        <begin position="94"/>
        <end position="172"/>
    </location>
</feature>
<dbReference type="InterPro" id="IPR050502">
    <property type="entry name" value="Euk_RNA-bind_prot"/>
</dbReference>
<dbReference type="Proteomes" id="UP001642360">
    <property type="component" value="Unassembled WGS sequence"/>
</dbReference>
<keyword evidence="12" id="KW-1185">Reference proteome</keyword>
<evidence type="ECO:0000256" key="2">
    <source>
        <dbReference type="ARBA" id="ARBA00022528"/>
    </source>
</evidence>
<dbReference type="PANTHER" id="PTHR48025:SF1">
    <property type="entry name" value="RRM DOMAIN-CONTAINING PROTEIN"/>
    <property type="match status" value="1"/>
</dbReference>
<evidence type="ECO:0000256" key="1">
    <source>
        <dbReference type="ARBA" id="ARBA00004229"/>
    </source>
</evidence>
<feature type="region of interest" description="Disordered" evidence="9">
    <location>
        <begin position="166"/>
        <end position="191"/>
    </location>
</feature>
<comment type="caution">
    <text evidence="11">The sequence shown here is derived from an EMBL/GenBank/DDBJ whole genome shotgun (WGS) entry which is preliminary data.</text>
</comment>
<dbReference type="InterPro" id="IPR035979">
    <property type="entry name" value="RBD_domain_sf"/>
</dbReference>
<evidence type="ECO:0000256" key="6">
    <source>
        <dbReference type="ARBA" id="ARBA00022884"/>
    </source>
</evidence>
<dbReference type="AlphaFoldDB" id="A0ABC8TTK1"/>
<comment type="subcellular location">
    <subcellularLocation>
        <location evidence="1">Plastid</location>
        <location evidence="1">Chloroplast</location>
    </subcellularLocation>
</comment>
<evidence type="ECO:0000259" key="10">
    <source>
        <dbReference type="PROSITE" id="PS50102"/>
    </source>
</evidence>
<keyword evidence="5" id="KW-0677">Repeat</keyword>
<sequence length="283" mass="30989">MASSASSIHFFSLTPQTLSLSSSKPTTTSVYLFSTTSLKPLPKLISLSSSYKLLEVSSSRLVRKVAVSSNFRQLEEEEEVFGDDSEGRSFSPDLKLFVGNLPFSVDSAALAGLFERFGNVEMVEVIYDKFTGRSRGFGFVTMSTVEEVKAAAQRFDGYELEGRVLRVNSGPPPQREESSFSRESSFRGARGGTSFDSSNRLYVGNLDWGVDNLALETLFSGQGKVMEAKVVYDRESGRSRGFGFVTYSSADEVNSAIESLDGADLNGRAIRVSVAEARPKRQF</sequence>
<dbReference type="Pfam" id="PF00076">
    <property type="entry name" value="RRM_1"/>
    <property type="match status" value="2"/>
</dbReference>
<dbReference type="GO" id="GO:0009507">
    <property type="term" value="C:chloroplast"/>
    <property type="evidence" value="ECO:0007669"/>
    <property type="project" value="UniProtKB-SubCell"/>
</dbReference>
<dbReference type="InterPro" id="IPR000504">
    <property type="entry name" value="RRM_dom"/>
</dbReference>
<keyword evidence="2" id="KW-0150">Chloroplast</keyword>
<dbReference type="GO" id="GO:0006397">
    <property type="term" value="P:mRNA processing"/>
    <property type="evidence" value="ECO:0007669"/>
    <property type="project" value="UniProtKB-KW"/>
</dbReference>
<evidence type="ECO:0000256" key="9">
    <source>
        <dbReference type="SAM" id="MobiDB-lite"/>
    </source>
</evidence>
<dbReference type="EMBL" id="CAUOFW020006058">
    <property type="protein sequence ID" value="CAK9172805.1"/>
    <property type="molecule type" value="Genomic_DNA"/>
</dbReference>
<dbReference type="GO" id="GO:0003723">
    <property type="term" value="F:RNA binding"/>
    <property type="evidence" value="ECO:0007669"/>
    <property type="project" value="UniProtKB-UniRule"/>
</dbReference>
<gene>
    <name evidence="11" type="ORF">ILEXP_LOCUS42486</name>
</gene>
<evidence type="ECO:0000313" key="11">
    <source>
        <dbReference type="EMBL" id="CAK9172805.1"/>
    </source>
</evidence>
<keyword evidence="3" id="KW-0934">Plastid</keyword>